<sequence>MSVAMAMAIGGIEVTSGDPGDTGGVNVGAIDPKSESADEVDQFKKEELGIESKGIPVDPLVLETNGITHDSATVRDAEVKAVKDEGKKG</sequence>
<evidence type="ECO:0000313" key="1">
    <source>
        <dbReference type="EMBL" id="KAI3734525.1"/>
    </source>
</evidence>
<protein>
    <submittedName>
        <fullName evidence="1">Uncharacterized protein</fullName>
    </submittedName>
</protein>
<name>A0ACB9CK13_ARCLA</name>
<organism evidence="1 2">
    <name type="scientific">Arctium lappa</name>
    <name type="common">Greater burdock</name>
    <name type="synonym">Lappa major</name>
    <dbReference type="NCBI Taxonomy" id="4217"/>
    <lineage>
        <taxon>Eukaryota</taxon>
        <taxon>Viridiplantae</taxon>
        <taxon>Streptophyta</taxon>
        <taxon>Embryophyta</taxon>
        <taxon>Tracheophyta</taxon>
        <taxon>Spermatophyta</taxon>
        <taxon>Magnoliopsida</taxon>
        <taxon>eudicotyledons</taxon>
        <taxon>Gunneridae</taxon>
        <taxon>Pentapetalae</taxon>
        <taxon>asterids</taxon>
        <taxon>campanulids</taxon>
        <taxon>Asterales</taxon>
        <taxon>Asteraceae</taxon>
        <taxon>Carduoideae</taxon>
        <taxon>Cardueae</taxon>
        <taxon>Arctiinae</taxon>
        <taxon>Arctium</taxon>
    </lineage>
</organism>
<reference evidence="1 2" key="2">
    <citation type="journal article" date="2022" name="Mol. Ecol. Resour.">
        <title>The genomes of chicory, endive, great burdock and yacon provide insights into Asteraceae paleo-polyploidization history and plant inulin production.</title>
        <authorList>
            <person name="Fan W."/>
            <person name="Wang S."/>
            <person name="Wang H."/>
            <person name="Wang A."/>
            <person name="Jiang F."/>
            <person name="Liu H."/>
            <person name="Zhao H."/>
            <person name="Xu D."/>
            <person name="Zhang Y."/>
        </authorList>
    </citation>
    <scope>NUCLEOTIDE SEQUENCE [LARGE SCALE GENOMIC DNA]</scope>
    <source>
        <strain evidence="2">cv. Niubang</strain>
    </source>
</reference>
<gene>
    <name evidence="1" type="ORF">L6452_13995</name>
</gene>
<keyword evidence="2" id="KW-1185">Reference proteome</keyword>
<dbReference type="Proteomes" id="UP001055879">
    <property type="component" value="Linkage Group LG04"/>
</dbReference>
<proteinExistence type="predicted"/>
<comment type="caution">
    <text evidence="1">The sequence shown here is derived from an EMBL/GenBank/DDBJ whole genome shotgun (WGS) entry which is preliminary data.</text>
</comment>
<dbReference type="EMBL" id="CM042050">
    <property type="protein sequence ID" value="KAI3734525.1"/>
    <property type="molecule type" value="Genomic_DNA"/>
</dbReference>
<evidence type="ECO:0000313" key="2">
    <source>
        <dbReference type="Proteomes" id="UP001055879"/>
    </source>
</evidence>
<accession>A0ACB9CK13</accession>
<reference evidence="2" key="1">
    <citation type="journal article" date="2022" name="Mol. Ecol. Resour.">
        <title>The genomes of chicory, endive, great burdock and yacon provide insights into Asteraceae palaeo-polyploidization history and plant inulin production.</title>
        <authorList>
            <person name="Fan W."/>
            <person name="Wang S."/>
            <person name="Wang H."/>
            <person name="Wang A."/>
            <person name="Jiang F."/>
            <person name="Liu H."/>
            <person name="Zhao H."/>
            <person name="Xu D."/>
            <person name="Zhang Y."/>
        </authorList>
    </citation>
    <scope>NUCLEOTIDE SEQUENCE [LARGE SCALE GENOMIC DNA]</scope>
    <source>
        <strain evidence="2">cv. Niubang</strain>
    </source>
</reference>